<reference evidence="2" key="1">
    <citation type="submission" date="2021-03" db="EMBL/GenBank/DDBJ databases">
        <title>Antimicrobial resistance genes in bacteria isolated from Japanese honey, and their potential for conferring macrolide and lincosamide resistance in the American foulbrood pathogen Paenibacillus larvae.</title>
        <authorList>
            <person name="Okamoto M."/>
            <person name="Kumagai M."/>
            <person name="Kanamori H."/>
            <person name="Takamatsu D."/>
        </authorList>
    </citation>
    <scope>NUCLEOTIDE SEQUENCE</scope>
    <source>
        <strain evidence="2">J41TS4</strain>
    </source>
</reference>
<keyword evidence="1" id="KW-1133">Transmembrane helix</keyword>
<feature type="transmembrane region" description="Helical" evidence="1">
    <location>
        <begin position="6"/>
        <end position="22"/>
    </location>
</feature>
<dbReference type="AlphaFoldDB" id="A0A919Y6W2"/>
<feature type="transmembrane region" description="Helical" evidence="1">
    <location>
        <begin position="411"/>
        <end position="430"/>
    </location>
</feature>
<protein>
    <submittedName>
        <fullName evidence="2">Transporter</fullName>
    </submittedName>
</protein>
<sequence>METLQVIGILLVFAVFVALMMMRKLPTLLALPLMAVLLAAVAGIPFISSDPEAFTIAKGVLAGGAMRLSTAIAGLIFGAWFGQILNKVGITKTIIRKAAELAGDKPLAIAIVFFLAASVIFAAASGLGMVILVGTITIPIMLTAGLKPFVSGLVVLLANAVGVTFNVSNWAIYTDVLGIQTSEVASYSLLCGLPLILMALVMIVFYTKKGGKVKKAWAMPAKQDPSGGPESKNVRSIALISPLVPVLLVFLLKLDIVSAVFVGAAVTLLLSTPKRPVHVLSSALVEGIQDVAGALGLMIGIGMLLAAVTAPEVAALIQPLIEGILPSSPLTYVLVFTLLSPLAIYRGPLNVWGLGSGIAALMVAGGMAPIAAMLALRIVSNLQAVSDPTNSHNVWVADFTKTDIVEILRKTVPWMILIVFISMIIAAFYAF</sequence>
<keyword evidence="3" id="KW-1185">Reference proteome</keyword>
<feature type="transmembrane region" description="Helical" evidence="1">
    <location>
        <begin position="106"/>
        <end position="123"/>
    </location>
</feature>
<evidence type="ECO:0000313" key="2">
    <source>
        <dbReference type="EMBL" id="GIO43192.1"/>
    </source>
</evidence>
<keyword evidence="1" id="KW-0812">Transmembrane</keyword>
<feature type="transmembrane region" description="Helical" evidence="1">
    <location>
        <begin position="153"/>
        <end position="172"/>
    </location>
</feature>
<feature type="transmembrane region" description="Helical" evidence="1">
    <location>
        <begin position="243"/>
        <end position="271"/>
    </location>
</feature>
<proteinExistence type="predicted"/>
<comment type="caution">
    <text evidence="2">The sequence shown here is derived from an EMBL/GenBank/DDBJ whole genome shotgun (WGS) entry which is preliminary data.</text>
</comment>
<feature type="transmembrane region" description="Helical" evidence="1">
    <location>
        <begin position="184"/>
        <end position="206"/>
    </location>
</feature>
<feature type="transmembrane region" description="Helical" evidence="1">
    <location>
        <begin position="29"/>
        <end position="48"/>
    </location>
</feature>
<accession>A0A919Y6W2</accession>
<gene>
    <name evidence="2" type="ORF">J41TS4_29500</name>
</gene>
<feature type="transmembrane region" description="Helical" evidence="1">
    <location>
        <begin position="329"/>
        <end position="345"/>
    </location>
</feature>
<name>A0A919Y6W2_9BACL</name>
<feature type="transmembrane region" description="Helical" evidence="1">
    <location>
        <begin position="351"/>
        <end position="376"/>
    </location>
</feature>
<organism evidence="2 3">
    <name type="scientific">Paenibacillus apis</name>
    <dbReference type="NCBI Taxonomy" id="1792174"/>
    <lineage>
        <taxon>Bacteria</taxon>
        <taxon>Bacillati</taxon>
        <taxon>Bacillota</taxon>
        <taxon>Bacilli</taxon>
        <taxon>Bacillales</taxon>
        <taxon>Paenibacillaceae</taxon>
        <taxon>Paenibacillus</taxon>
    </lineage>
</organism>
<feature type="transmembrane region" description="Helical" evidence="1">
    <location>
        <begin position="291"/>
        <end position="317"/>
    </location>
</feature>
<feature type="transmembrane region" description="Helical" evidence="1">
    <location>
        <begin position="68"/>
        <end position="85"/>
    </location>
</feature>
<dbReference type="RefSeq" id="WP_301628136.1">
    <property type="nucleotide sequence ID" value="NZ_BORS01000009.1"/>
</dbReference>
<evidence type="ECO:0000313" key="3">
    <source>
        <dbReference type="Proteomes" id="UP000678895"/>
    </source>
</evidence>
<dbReference type="Proteomes" id="UP000678895">
    <property type="component" value="Unassembled WGS sequence"/>
</dbReference>
<dbReference type="EMBL" id="BORS01000009">
    <property type="protein sequence ID" value="GIO43192.1"/>
    <property type="molecule type" value="Genomic_DNA"/>
</dbReference>
<evidence type="ECO:0000256" key="1">
    <source>
        <dbReference type="SAM" id="Phobius"/>
    </source>
</evidence>
<keyword evidence="1" id="KW-0472">Membrane</keyword>